<keyword evidence="4" id="KW-1185">Reference proteome</keyword>
<organism evidence="3 4">
    <name type="scientific">Couchioplanes caeruleus subsp. caeruleus</name>
    <dbReference type="NCBI Taxonomy" id="56427"/>
    <lineage>
        <taxon>Bacteria</taxon>
        <taxon>Bacillati</taxon>
        <taxon>Actinomycetota</taxon>
        <taxon>Actinomycetes</taxon>
        <taxon>Micromonosporales</taxon>
        <taxon>Micromonosporaceae</taxon>
        <taxon>Couchioplanes</taxon>
    </lineage>
</organism>
<dbReference type="PRINTS" id="PR00081">
    <property type="entry name" value="GDHRDH"/>
</dbReference>
<evidence type="ECO:0000256" key="1">
    <source>
        <dbReference type="RuleBase" id="RU000363"/>
    </source>
</evidence>
<sequence>MSKQVVGQGRTVLVSGASTGLGRACARHLDQLGFHVFAGVRRSADAEALQAASSARLRPVMLDVTREESVAQAAALVSDQVGDHGLWGLVNNAGICVSAPLECVAPAQLRHQLETNLIGHHAVIRAVLPLARMARGRIVNVSSGLGRIASPYLGAYAASQFAKEGYSDALRRELRPFGVHVSVVEPGAIRTPIWEKVSEVGHRTLDGAPEDVAELYRESFLRFLEGNDRRARASATRPEGFADAVAHAMTARRPKSRYRVGRDSRLTSVLARVLPDKVLDAAFATIVGHVPPAQATAPRR</sequence>
<dbReference type="GO" id="GO:0008202">
    <property type="term" value="P:steroid metabolic process"/>
    <property type="evidence" value="ECO:0007669"/>
    <property type="project" value="TreeGrafter"/>
</dbReference>
<name>A0A1K0GU06_9ACTN</name>
<dbReference type="Proteomes" id="UP000182486">
    <property type="component" value="Unassembled WGS sequence"/>
</dbReference>
<dbReference type="EMBL" id="MEIA01000089">
    <property type="protein sequence ID" value="OJF14716.1"/>
    <property type="molecule type" value="Genomic_DNA"/>
</dbReference>
<dbReference type="EMBL" id="MEIA01000007">
    <property type="protein sequence ID" value="OJF15958.1"/>
    <property type="molecule type" value="Genomic_DNA"/>
</dbReference>
<proteinExistence type="inferred from homology"/>
<dbReference type="AlphaFoldDB" id="A0A1K0GU06"/>
<evidence type="ECO:0000313" key="2">
    <source>
        <dbReference type="EMBL" id="OJF14716.1"/>
    </source>
</evidence>
<dbReference type="GO" id="GO:0016491">
    <property type="term" value="F:oxidoreductase activity"/>
    <property type="evidence" value="ECO:0007669"/>
    <property type="project" value="TreeGrafter"/>
</dbReference>
<dbReference type="InterPro" id="IPR036291">
    <property type="entry name" value="NAD(P)-bd_dom_sf"/>
</dbReference>
<dbReference type="InterPro" id="IPR002347">
    <property type="entry name" value="SDR_fam"/>
</dbReference>
<dbReference type="PANTHER" id="PTHR43313">
    <property type="entry name" value="SHORT-CHAIN DEHYDROGENASE/REDUCTASE FAMILY 9C"/>
    <property type="match status" value="1"/>
</dbReference>
<accession>A0A1K0GU06</accession>
<evidence type="ECO:0000313" key="3">
    <source>
        <dbReference type="EMBL" id="OJF15958.1"/>
    </source>
</evidence>
<dbReference type="SUPFAM" id="SSF51735">
    <property type="entry name" value="NAD(P)-binding Rossmann-fold domains"/>
    <property type="match status" value="1"/>
</dbReference>
<evidence type="ECO:0000313" key="4">
    <source>
        <dbReference type="Proteomes" id="UP000182486"/>
    </source>
</evidence>
<reference evidence="3 4" key="1">
    <citation type="submission" date="2016-09" db="EMBL/GenBank/DDBJ databases">
        <title>Couchioplanes caeruleus draft genome sequence.</title>
        <authorList>
            <person name="Sheehan J."/>
            <person name="Caffrey P."/>
        </authorList>
    </citation>
    <scope>NUCLEOTIDE SEQUENCE [LARGE SCALE GENOMIC DNA]</scope>
    <source>
        <strain evidence="3 4">DSM 43634</strain>
    </source>
</reference>
<comment type="caution">
    <text evidence="3">The sequence shown here is derived from an EMBL/GenBank/DDBJ whole genome shotgun (WGS) entry which is preliminary data.</text>
</comment>
<dbReference type="Gene3D" id="3.40.50.720">
    <property type="entry name" value="NAD(P)-binding Rossmann-like Domain"/>
    <property type="match status" value="1"/>
</dbReference>
<comment type="similarity">
    <text evidence="1">Belongs to the short-chain dehydrogenases/reductases (SDR) family.</text>
</comment>
<protein>
    <submittedName>
        <fullName evidence="3">Short-chain dehydrogenase</fullName>
    </submittedName>
</protein>
<dbReference type="Pfam" id="PF00106">
    <property type="entry name" value="adh_short"/>
    <property type="match status" value="1"/>
</dbReference>
<dbReference type="PANTHER" id="PTHR43313:SF1">
    <property type="entry name" value="3BETA-HYDROXYSTEROID DEHYDROGENASE DHS-16"/>
    <property type="match status" value="1"/>
</dbReference>
<gene>
    <name evidence="3" type="ORF">BG844_01615</name>
    <name evidence="2" type="ORF">BG844_08375</name>
</gene>
<dbReference type="PRINTS" id="PR00080">
    <property type="entry name" value="SDRFAMILY"/>
</dbReference>